<protein>
    <submittedName>
        <fullName evidence="1">Magnesium transporter CorA</fullName>
    </submittedName>
</protein>
<dbReference type="STRING" id="1869.MB27_29540"/>
<sequence>MLGRKLLHLPDTVKHLLDTLTRPAPGGPAPRAGNPDAIVDCAVYAGGVRHGGSAQVPFPEAARLARRRRGGFVWLGLHEPDPATMRRVAEVFGLHELLVEQALAHGHRPGVQVLDDVTRLVLRTARHVANDRLTAT</sequence>
<evidence type="ECO:0000313" key="2">
    <source>
        <dbReference type="Proteomes" id="UP000054537"/>
    </source>
</evidence>
<dbReference type="Proteomes" id="UP000054537">
    <property type="component" value="Unassembled WGS sequence"/>
</dbReference>
<dbReference type="eggNOG" id="COG0598">
    <property type="taxonomic scope" value="Bacteria"/>
</dbReference>
<feature type="non-terminal residue" evidence="1">
    <location>
        <position position="136"/>
    </location>
</feature>
<accession>A0A0A6UE90</accession>
<organism evidence="1 2">
    <name type="scientific">Actinoplanes utahensis</name>
    <dbReference type="NCBI Taxonomy" id="1869"/>
    <lineage>
        <taxon>Bacteria</taxon>
        <taxon>Bacillati</taxon>
        <taxon>Actinomycetota</taxon>
        <taxon>Actinomycetes</taxon>
        <taxon>Micromonosporales</taxon>
        <taxon>Micromonosporaceae</taxon>
        <taxon>Actinoplanes</taxon>
    </lineage>
</organism>
<gene>
    <name evidence="1" type="ORF">MB27_29540</name>
</gene>
<dbReference type="EMBL" id="JRTT01000047">
    <property type="protein sequence ID" value="KHD74335.1"/>
    <property type="molecule type" value="Genomic_DNA"/>
</dbReference>
<keyword evidence="2" id="KW-1185">Reference proteome</keyword>
<comment type="caution">
    <text evidence="1">The sequence shown here is derived from an EMBL/GenBank/DDBJ whole genome shotgun (WGS) entry which is preliminary data.</text>
</comment>
<dbReference type="AlphaFoldDB" id="A0A0A6UE90"/>
<dbReference type="Gene3D" id="3.30.460.20">
    <property type="entry name" value="CorA soluble domain-like"/>
    <property type="match status" value="1"/>
</dbReference>
<reference evidence="1 2" key="1">
    <citation type="submission" date="2014-10" db="EMBL/GenBank/DDBJ databases">
        <title>Draft genome sequence of Actinoplanes utahensis NRRL 12052.</title>
        <authorList>
            <person name="Velasco-Bucheli B."/>
            <person name="del Cerro C."/>
            <person name="Hormigo D."/>
            <person name="Garcia J.L."/>
            <person name="Acebal C."/>
            <person name="Arroyo M."/>
            <person name="de la Mata I."/>
        </authorList>
    </citation>
    <scope>NUCLEOTIDE SEQUENCE [LARGE SCALE GENOMIC DNA]</scope>
    <source>
        <strain evidence="1 2">NRRL 12052</strain>
    </source>
</reference>
<name>A0A0A6UE90_ACTUT</name>
<proteinExistence type="predicted"/>
<evidence type="ECO:0000313" key="1">
    <source>
        <dbReference type="EMBL" id="KHD74335.1"/>
    </source>
</evidence>
<dbReference type="InterPro" id="IPR045861">
    <property type="entry name" value="CorA_cytoplasmic_dom"/>
</dbReference>
<dbReference type="SUPFAM" id="SSF143865">
    <property type="entry name" value="CorA soluble domain-like"/>
    <property type="match status" value="1"/>
</dbReference>